<gene>
    <name evidence="2" type="ORF">SAMN02745724_03096</name>
</gene>
<feature type="signal peptide" evidence="1">
    <location>
        <begin position="1"/>
        <end position="22"/>
    </location>
</feature>
<dbReference type="SUPFAM" id="SSF56281">
    <property type="entry name" value="Metallo-hydrolase/oxidoreductase"/>
    <property type="match status" value="1"/>
</dbReference>
<dbReference type="Pfam" id="PF13483">
    <property type="entry name" value="Lactamase_B_3"/>
    <property type="match status" value="1"/>
</dbReference>
<dbReference type="InterPro" id="IPR036866">
    <property type="entry name" value="RibonucZ/Hydroxyglut_hydro"/>
</dbReference>
<organism evidence="2 3">
    <name type="scientific">Pseudoalteromonas denitrificans DSM 6059</name>
    <dbReference type="NCBI Taxonomy" id="1123010"/>
    <lineage>
        <taxon>Bacteria</taxon>
        <taxon>Pseudomonadati</taxon>
        <taxon>Pseudomonadota</taxon>
        <taxon>Gammaproteobacteria</taxon>
        <taxon>Alteromonadales</taxon>
        <taxon>Pseudoalteromonadaceae</taxon>
        <taxon>Pseudoalteromonas</taxon>
    </lineage>
</organism>
<keyword evidence="1" id="KW-0732">Signal</keyword>
<name>A0A1I1NT25_9GAMM</name>
<protein>
    <submittedName>
        <fullName evidence="2">Beta-lactamase superfamily domain-containing protein</fullName>
    </submittedName>
</protein>
<dbReference type="EMBL" id="FOLO01000026">
    <property type="protein sequence ID" value="SFC97923.1"/>
    <property type="molecule type" value="Genomic_DNA"/>
</dbReference>
<accession>A0A1I1NT25</accession>
<proteinExistence type="predicted"/>
<sequence length="281" mass="32466">MKYNNKFIFALLYLTCMLNVNAHEVDSHHTAAHQISAKATYLGNEAVMIQGADKKIIFDPFFHNDYKTYQLVPQSIRNAIFNGDKPYDSIDIIFISHAHGDHFSAQDMLHFLQKHRQTKMVAPQQAVDAMFKLKGSEKIKGQVKAIALNYGDKVWQRNIDDIKIEAVRIPHAGWPGRANVENIVFRVSLDDKTRVIHMGDADPDDAHFKPYKEHWQKKVTNTAFPPYWFFLSEQGNAILQKRINAKEHVGLHVPVKIPYQLQKSDKLYFYKPEQEHAITQL</sequence>
<dbReference type="OrthoDB" id="9805728at2"/>
<dbReference type="AlphaFoldDB" id="A0A1I1NT25"/>
<evidence type="ECO:0000313" key="3">
    <source>
        <dbReference type="Proteomes" id="UP000198862"/>
    </source>
</evidence>
<keyword evidence="3" id="KW-1185">Reference proteome</keyword>
<dbReference type="Gene3D" id="3.60.15.10">
    <property type="entry name" value="Ribonuclease Z/Hydroxyacylglutathione hydrolase-like"/>
    <property type="match status" value="1"/>
</dbReference>
<feature type="chain" id="PRO_5011675589" evidence="1">
    <location>
        <begin position="23"/>
        <end position="281"/>
    </location>
</feature>
<dbReference type="Proteomes" id="UP000198862">
    <property type="component" value="Unassembled WGS sequence"/>
</dbReference>
<evidence type="ECO:0000256" key="1">
    <source>
        <dbReference type="SAM" id="SignalP"/>
    </source>
</evidence>
<dbReference type="PANTHER" id="PTHR43546:SF3">
    <property type="entry name" value="UPF0173 METAL-DEPENDENT HYDROLASE MJ1163"/>
    <property type="match status" value="1"/>
</dbReference>
<evidence type="ECO:0000313" key="2">
    <source>
        <dbReference type="EMBL" id="SFC97923.1"/>
    </source>
</evidence>
<dbReference type="STRING" id="1123010.SAMN02745724_03096"/>
<dbReference type="RefSeq" id="WP_091986040.1">
    <property type="nucleotide sequence ID" value="NZ_FOLO01000026.1"/>
</dbReference>
<dbReference type="PANTHER" id="PTHR43546">
    <property type="entry name" value="UPF0173 METAL-DEPENDENT HYDROLASE MJ1163-RELATED"/>
    <property type="match status" value="1"/>
</dbReference>
<dbReference type="InterPro" id="IPR050114">
    <property type="entry name" value="UPF0173_UPF0282_UlaG_hydrolase"/>
</dbReference>
<reference evidence="2 3" key="1">
    <citation type="submission" date="2016-10" db="EMBL/GenBank/DDBJ databases">
        <authorList>
            <person name="de Groot N.N."/>
        </authorList>
    </citation>
    <scope>NUCLEOTIDE SEQUENCE [LARGE SCALE GENOMIC DNA]</scope>
    <source>
        <strain evidence="2 3">DSM 6059</strain>
    </source>
</reference>